<dbReference type="EMBL" id="GBRH01163129">
    <property type="protein sequence ID" value="JAE34767.1"/>
    <property type="molecule type" value="Transcribed_RNA"/>
</dbReference>
<dbReference type="AlphaFoldDB" id="A0A0A9HDE4"/>
<name>A0A0A9HDE4_ARUDO</name>
<feature type="transmembrane region" description="Helical" evidence="1">
    <location>
        <begin position="12"/>
        <end position="34"/>
    </location>
</feature>
<protein>
    <submittedName>
        <fullName evidence="2">Uncharacterized protein</fullName>
    </submittedName>
</protein>
<reference evidence="2" key="1">
    <citation type="submission" date="2014-09" db="EMBL/GenBank/DDBJ databases">
        <authorList>
            <person name="Magalhaes I.L.F."/>
            <person name="Oliveira U."/>
            <person name="Santos F.R."/>
            <person name="Vidigal T.H.D.A."/>
            <person name="Brescovit A.D."/>
            <person name="Santos A.J."/>
        </authorList>
    </citation>
    <scope>NUCLEOTIDE SEQUENCE</scope>
    <source>
        <tissue evidence="2">Shoot tissue taken approximately 20 cm above the soil surface</tissue>
    </source>
</reference>
<evidence type="ECO:0000256" key="1">
    <source>
        <dbReference type="SAM" id="Phobius"/>
    </source>
</evidence>
<sequence length="40" mass="4986">MYRLLFFSFKKILYHGYYCTIVFFVSYYNFFYLLTGSICI</sequence>
<organism evidence="2">
    <name type="scientific">Arundo donax</name>
    <name type="common">Giant reed</name>
    <name type="synonym">Donax arundinaceus</name>
    <dbReference type="NCBI Taxonomy" id="35708"/>
    <lineage>
        <taxon>Eukaryota</taxon>
        <taxon>Viridiplantae</taxon>
        <taxon>Streptophyta</taxon>
        <taxon>Embryophyta</taxon>
        <taxon>Tracheophyta</taxon>
        <taxon>Spermatophyta</taxon>
        <taxon>Magnoliopsida</taxon>
        <taxon>Liliopsida</taxon>
        <taxon>Poales</taxon>
        <taxon>Poaceae</taxon>
        <taxon>PACMAD clade</taxon>
        <taxon>Arundinoideae</taxon>
        <taxon>Arundineae</taxon>
        <taxon>Arundo</taxon>
    </lineage>
</organism>
<accession>A0A0A9HDE4</accession>
<proteinExistence type="predicted"/>
<keyword evidence="1" id="KW-1133">Transmembrane helix</keyword>
<reference evidence="2" key="2">
    <citation type="journal article" date="2015" name="Data Brief">
        <title>Shoot transcriptome of the giant reed, Arundo donax.</title>
        <authorList>
            <person name="Barrero R.A."/>
            <person name="Guerrero F.D."/>
            <person name="Moolhuijzen P."/>
            <person name="Goolsby J.A."/>
            <person name="Tidwell J."/>
            <person name="Bellgard S.E."/>
            <person name="Bellgard M.I."/>
        </authorList>
    </citation>
    <scope>NUCLEOTIDE SEQUENCE</scope>
    <source>
        <tissue evidence="2">Shoot tissue taken approximately 20 cm above the soil surface</tissue>
    </source>
</reference>
<keyword evidence="1" id="KW-0812">Transmembrane</keyword>
<evidence type="ECO:0000313" key="2">
    <source>
        <dbReference type="EMBL" id="JAE34767.1"/>
    </source>
</evidence>
<keyword evidence="1" id="KW-0472">Membrane</keyword>